<evidence type="ECO:0000313" key="1">
    <source>
        <dbReference type="EMBL" id="SDI70588.1"/>
    </source>
</evidence>
<name>A0A1G8MRA4_9BACI</name>
<organism evidence="1 2">
    <name type="scientific">Alteribacillus bidgolensis</name>
    <dbReference type="NCBI Taxonomy" id="930129"/>
    <lineage>
        <taxon>Bacteria</taxon>
        <taxon>Bacillati</taxon>
        <taxon>Bacillota</taxon>
        <taxon>Bacilli</taxon>
        <taxon>Bacillales</taxon>
        <taxon>Bacillaceae</taxon>
        <taxon>Alteribacillus</taxon>
    </lineage>
</organism>
<dbReference type="RefSeq" id="WP_091586848.1">
    <property type="nucleotide sequence ID" value="NZ_FNDU01000010.1"/>
</dbReference>
<dbReference type="AlphaFoldDB" id="A0A1G8MRA4"/>
<dbReference type="OrthoDB" id="9781752at2"/>
<dbReference type="InterPro" id="IPR027417">
    <property type="entry name" value="P-loop_NTPase"/>
</dbReference>
<dbReference type="STRING" id="930129.SAMN05216352_110161"/>
<accession>A0A1G8MRA4</accession>
<dbReference type="Gene3D" id="3.40.50.300">
    <property type="entry name" value="P-loop containing nucleotide triphosphate hydrolases"/>
    <property type="match status" value="1"/>
</dbReference>
<gene>
    <name evidence="1" type="ORF">SAMN05216352_110161</name>
</gene>
<protein>
    <submittedName>
        <fullName evidence="1">Uncharacterized protein</fullName>
    </submittedName>
</protein>
<evidence type="ECO:0000313" key="2">
    <source>
        <dbReference type="Proteomes" id="UP000199017"/>
    </source>
</evidence>
<dbReference type="EMBL" id="FNDU01000010">
    <property type="protein sequence ID" value="SDI70588.1"/>
    <property type="molecule type" value="Genomic_DNA"/>
</dbReference>
<reference evidence="1 2" key="1">
    <citation type="submission" date="2016-10" db="EMBL/GenBank/DDBJ databases">
        <authorList>
            <person name="de Groot N.N."/>
        </authorList>
    </citation>
    <scope>NUCLEOTIDE SEQUENCE [LARGE SCALE GENOMIC DNA]</scope>
    <source>
        <strain evidence="2">P4B,CCM 7963,CECT 7998,DSM 25260,IBRC-M 10614,KCTC 13821</strain>
    </source>
</reference>
<dbReference type="CDD" id="cd00882">
    <property type="entry name" value="Ras_like_GTPase"/>
    <property type="match status" value="1"/>
</dbReference>
<dbReference type="SUPFAM" id="SSF52540">
    <property type="entry name" value="P-loop containing nucleoside triphosphate hydrolases"/>
    <property type="match status" value="1"/>
</dbReference>
<dbReference type="Proteomes" id="UP000199017">
    <property type="component" value="Unassembled WGS sequence"/>
</dbReference>
<sequence>MERDKHYFAGDHTAKGFYPLYSTNFQELDLILNLTGSSNFVKTAGMKKLAEEWKSKGYGVEWIHCSSNNDLLDGIIFPQLKIGVYDSTCGTIENETASTEINVNESLKTEALEEQKTSILNYHQRINRALQSAHQSFKTGLFIHDDLEEIYINNMDFMKADKVANELINHLFNNSSHAGKTSQIKHRFFGASTPNGVIDYIPNLTDNLDKRYFIKGRAGTGKSTLLKKIAAAAEDLGLDVEIYHCGFDPESLDMIIVRELNFCIFDSTDPHEYFPEKEGDEIIDLYEKIVTSGTDEKYKREISKLTTKYKSYMKKGGTFLKKAKRNKEELDQIYMDAMDSSITEEIFYTMNENVQQQASVLD</sequence>
<proteinExistence type="predicted"/>
<keyword evidence="2" id="KW-1185">Reference proteome</keyword>